<name>A0A177U149_9BASI</name>
<accession>A0A177U149</accession>
<dbReference type="InterPro" id="IPR032675">
    <property type="entry name" value="LRR_dom_sf"/>
</dbReference>
<reference evidence="1" key="1">
    <citation type="submission" date="2016-04" db="EMBL/GenBank/DDBJ databases">
        <authorList>
            <person name="Nguyen H.D."/>
            <person name="Kesanakurti P."/>
            <person name="Cullis J."/>
            <person name="Levesque C.A."/>
            <person name="Hambleton S."/>
        </authorList>
    </citation>
    <scope>NUCLEOTIDE SEQUENCE</scope>
    <source>
        <strain evidence="1">DAOMC 238032</strain>
    </source>
</reference>
<protein>
    <submittedName>
        <fullName evidence="1">Uncharacterized protein</fullName>
    </submittedName>
</protein>
<proteinExistence type="predicted"/>
<organism evidence="1 2">
    <name type="scientific">Tilletia caries</name>
    <name type="common">wheat bunt fungus</name>
    <dbReference type="NCBI Taxonomy" id="13290"/>
    <lineage>
        <taxon>Eukaryota</taxon>
        <taxon>Fungi</taxon>
        <taxon>Dikarya</taxon>
        <taxon>Basidiomycota</taxon>
        <taxon>Ustilaginomycotina</taxon>
        <taxon>Exobasidiomycetes</taxon>
        <taxon>Tilletiales</taxon>
        <taxon>Tilletiaceae</taxon>
        <taxon>Tilletia</taxon>
    </lineage>
</organism>
<evidence type="ECO:0000313" key="1">
    <source>
        <dbReference type="EMBL" id="KAE8252250.1"/>
    </source>
</evidence>
<comment type="caution">
    <text evidence="1">The sequence shown here is derived from an EMBL/GenBank/DDBJ whole genome shotgun (WGS) entry which is preliminary data.</text>
</comment>
<reference evidence="1" key="2">
    <citation type="journal article" date="2019" name="IMA Fungus">
        <title>Genome sequencing and comparison of five Tilletia species to identify candidate genes for the detection of regulated species infecting wheat.</title>
        <authorList>
            <person name="Nguyen H.D.T."/>
            <person name="Sultana T."/>
            <person name="Kesanakurti P."/>
            <person name="Hambleton S."/>
        </authorList>
    </citation>
    <scope>NUCLEOTIDE SEQUENCE</scope>
    <source>
        <strain evidence="1">DAOMC 238032</strain>
    </source>
</reference>
<sequence>MVQFETPPKVERPRTSQLATQPVPSAVARFFATPELVLIVLDHLLADRIDLPVVASVCRRLRTPALQAWVRNLDFHHHGFKGKLELLQANTHLLAHVRYLRIFNCVEWFDIDNPNRKRPPSFWNQIKTLFSLLAAHTPSHAEGPLLDILIDVDDGDALYQALQPHPNLTQRIAALRLFDLCRFLEGRITRSLDRYSTSGWISLTLLLKDALPHASSAENLRVVEYKCYSVSQEVEFRWAAKEIFWSTLAAQCRSLRELGLFISFGYEAKQLLLQASFPSLKSFELKDLTDDEDPLNVEAVTAFLDRHTGLERLHLAKSDLKVWPLGFKQNFPALQELYLGGGISLWDEGVLDLIRRQSRLRRLATWTKAPAGQLSPLRALFRSSPDTFKHLPSAENASVAELNESITDGARPFRAEAKLTKPAANRTSGNSDDNPFSELGMEAWEGVRPEGLKHLTFLQVTPEAHLVDPDDWHFGQLFASDLFPNLTELHFRLYDEEGDIPALDVLFRHLAPSTSLRVLGIFDRDRHAADLPAILLTRHVFPVCFEVLCCSQVQDFLRYSYFRFVADSAETQGSASTSTTQVGKLGRLQAVPARIILTQVGSDGVWHQKPNIGGGAPTATFLNHNGT</sequence>
<dbReference type="AlphaFoldDB" id="A0A177U149"/>
<evidence type="ECO:0000313" key="2">
    <source>
        <dbReference type="Proteomes" id="UP000077671"/>
    </source>
</evidence>
<dbReference type="Proteomes" id="UP000077671">
    <property type="component" value="Unassembled WGS sequence"/>
</dbReference>
<dbReference type="SUPFAM" id="SSF52047">
    <property type="entry name" value="RNI-like"/>
    <property type="match status" value="1"/>
</dbReference>
<dbReference type="Gene3D" id="3.80.10.10">
    <property type="entry name" value="Ribonuclease Inhibitor"/>
    <property type="match status" value="1"/>
</dbReference>
<gene>
    <name evidence="1" type="ORF">A4X03_0g6219</name>
</gene>
<dbReference type="EMBL" id="LWDD02001137">
    <property type="protein sequence ID" value="KAE8252250.1"/>
    <property type="molecule type" value="Genomic_DNA"/>
</dbReference>